<dbReference type="EMBL" id="SJPM01000002">
    <property type="protein sequence ID" value="TWU01574.1"/>
    <property type="molecule type" value="Genomic_DNA"/>
</dbReference>
<keyword evidence="1" id="KW-0472">Membrane</keyword>
<feature type="transmembrane region" description="Helical" evidence="1">
    <location>
        <begin position="251"/>
        <end position="273"/>
    </location>
</feature>
<evidence type="ECO:0000256" key="1">
    <source>
        <dbReference type="SAM" id="Phobius"/>
    </source>
</evidence>
<evidence type="ECO:0008006" key="4">
    <source>
        <dbReference type="Google" id="ProtNLM"/>
    </source>
</evidence>
<proteinExistence type="predicted"/>
<keyword evidence="1" id="KW-1133">Transmembrane helix</keyword>
<evidence type="ECO:0000313" key="3">
    <source>
        <dbReference type="Proteomes" id="UP000316213"/>
    </source>
</evidence>
<dbReference type="Proteomes" id="UP000316213">
    <property type="component" value="Unassembled WGS sequence"/>
</dbReference>
<protein>
    <recommendedName>
        <fullName evidence="4">Methyltransferase domain protein</fullName>
    </recommendedName>
</protein>
<keyword evidence="1" id="KW-0812">Transmembrane</keyword>
<organism evidence="2 3">
    <name type="scientific">Neorhodopirellula pilleata</name>
    <dbReference type="NCBI Taxonomy" id="2714738"/>
    <lineage>
        <taxon>Bacteria</taxon>
        <taxon>Pseudomonadati</taxon>
        <taxon>Planctomycetota</taxon>
        <taxon>Planctomycetia</taxon>
        <taxon>Pirellulales</taxon>
        <taxon>Pirellulaceae</taxon>
        <taxon>Neorhodopirellula</taxon>
    </lineage>
</organism>
<keyword evidence="3" id="KW-1185">Reference proteome</keyword>
<comment type="caution">
    <text evidence="2">The sequence shown here is derived from an EMBL/GenBank/DDBJ whole genome shotgun (WGS) entry which is preliminary data.</text>
</comment>
<accession>A0A5C6ATV3</accession>
<sequence length="328" mass="36620">MSISYAAKEPIADDVNAPRPSGLDRASTEIRRRHYFELHDQSWWPVPMREFMTNLLIIAWTFPWISLTRNGRKIVPSFATLTARVIERLLTELDAMGQPVSRVTDLCSGSGGPWESLLPLIDKYKINVVLSDLYPPPLQPHPWLAPEHAESAGQRVSGAGHGICKIQYYSDSVDATNLPDSLNGLRSLCGCFHHFRPDFAASILQDCIDKRLPVVVIETSARSIVQKFGSPFFMAGMSLATPIAYRRTTPWYLWVLTYVFPLTLICACFDGLASCSRAYQPDEMLAVAAKCQGAESYRWEAGTETFYGLFSLVFMTGRPLAANETISD</sequence>
<dbReference type="OrthoDB" id="117053at2"/>
<name>A0A5C6ATV3_9BACT</name>
<reference evidence="2 3" key="1">
    <citation type="submission" date="2019-02" db="EMBL/GenBank/DDBJ databases">
        <title>Deep-cultivation of Planctomycetes and their phenomic and genomic characterization uncovers novel biology.</title>
        <authorList>
            <person name="Wiegand S."/>
            <person name="Jogler M."/>
            <person name="Boedeker C."/>
            <person name="Pinto D."/>
            <person name="Vollmers J."/>
            <person name="Rivas-Marin E."/>
            <person name="Kohn T."/>
            <person name="Peeters S.H."/>
            <person name="Heuer A."/>
            <person name="Rast P."/>
            <person name="Oberbeckmann S."/>
            <person name="Bunk B."/>
            <person name="Jeske O."/>
            <person name="Meyerdierks A."/>
            <person name="Storesund J.E."/>
            <person name="Kallscheuer N."/>
            <person name="Luecker S."/>
            <person name="Lage O.M."/>
            <person name="Pohl T."/>
            <person name="Merkel B.J."/>
            <person name="Hornburger P."/>
            <person name="Mueller R.-W."/>
            <person name="Bruemmer F."/>
            <person name="Labrenz M."/>
            <person name="Spormann A.M."/>
            <person name="Op Den Camp H."/>
            <person name="Overmann J."/>
            <person name="Amann R."/>
            <person name="Jetten M.S.M."/>
            <person name="Mascher T."/>
            <person name="Medema M.H."/>
            <person name="Devos D.P."/>
            <person name="Kaster A.-K."/>
            <person name="Ovreas L."/>
            <person name="Rohde M."/>
            <person name="Galperin M.Y."/>
            <person name="Jogler C."/>
        </authorList>
    </citation>
    <scope>NUCLEOTIDE SEQUENCE [LARGE SCALE GENOMIC DNA]</scope>
    <source>
        <strain evidence="2 3">Pla100</strain>
    </source>
</reference>
<dbReference type="RefSeq" id="WP_146576849.1">
    <property type="nucleotide sequence ID" value="NZ_SJPM01000002.1"/>
</dbReference>
<dbReference type="AlphaFoldDB" id="A0A5C6ATV3"/>
<gene>
    <name evidence="2" type="ORF">Pla100_13090</name>
</gene>
<evidence type="ECO:0000313" key="2">
    <source>
        <dbReference type="EMBL" id="TWU01574.1"/>
    </source>
</evidence>